<dbReference type="KEGG" id="kne:92184045"/>
<reference evidence="4 5" key="1">
    <citation type="journal article" date="2024" name="bioRxiv">
        <title>Comparative genomics of Cryptococcus and Kwoniella reveals pathogenesis evolution and contrasting karyotype dynamics via intercentromeric recombination or chromosome fusion.</title>
        <authorList>
            <person name="Coelho M.A."/>
            <person name="David-Palma M."/>
            <person name="Shea T."/>
            <person name="Bowers K."/>
            <person name="McGinley-Smith S."/>
            <person name="Mohammad A.W."/>
            <person name="Gnirke A."/>
            <person name="Yurkov A.M."/>
            <person name="Nowrousian M."/>
            <person name="Sun S."/>
            <person name="Cuomo C.A."/>
            <person name="Heitman J."/>
        </authorList>
    </citation>
    <scope>NUCLEOTIDE SEQUENCE [LARGE SCALE GENOMIC DNA]</scope>
    <source>
        <strain evidence="4 5">CBS 13917</strain>
    </source>
</reference>
<dbReference type="Proteomes" id="UP001388673">
    <property type="component" value="Unassembled WGS sequence"/>
</dbReference>
<feature type="signal peptide" evidence="2">
    <location>
        <begin position="1"/>
        <end position="16"/>
    </location>
</feature>
<evidence type="ECO:0000313" key="5">
    <source>
        <dbReference type="Proteomes" id="UP001388673"/>
    </source>
</evidence>
<keyword evidence="1" id="KW-0812">Transmembrane</keyword>
<dbReference type="Pfam" id="PF24855">
    <property type="entry name" value="DUF7729"/>
    <property type="match status" value="1"/>
</dbReference>
<dbReference type="GeneID" id="92184045"/>
<dbReference type="InterPro" id="IPR056146">
    <property type="entry name" value="DUF7729"/>
</dbReference>
<name>A0AAW0YTJ3_9TREE</name>
<keyword evidence="5" id="KW-1185">Reference proteome</keyword>
<feature type="transmembrane region" description="Helical" evidence="1">
    <location>
        <begin position="338"/>
        <end position="357"/>
    </location>
</feature>
<comment type="caution">
    <text evidence="4">The sequence shown here is derived from an EMBL/GenBank/DDBJ whole genome shotgun (WGS) entry which is preliminary data.</text>
</comment>
<dbReference type="AlphaFoldDB" id="A0AAW0YTJ3"/>
<protein>
    <recommendedName>
        <fullName evidence="3">DUF7729 domain-containing protein</fullName>
    </recommendedName>
</protein>
<organism evidence="4 5">
    <name type="scientific">Kwoniella newhampshirensis</name>
    <dbReference type="NCBI Taxonomy" id="1651941"/>
    <lineage>
        <taxon>Eukaryota</taxon>
        <taxon>Fungi</taxon>
        <taxon>Dikarya</taxon>
        <taxon>Basidiomycota</taxon>
        <taxon>Agaricomycotina</taxon>
        <taxon>Tremellomycetes</taxon>
        <taxon>Tremellales</taxon>
        <taxon>Cryptococcaceae</taxon>
        <taxon>Kwoniella</taxon>
    </lineage>
</organism>
<accession>A0AAW0YTJ3</accession>
<dbReference type="PROSITE" id="PS51257">
    <property type="entry name" value="PROKAR_LIPOPROTEIN"/>
    <property type="match status" value="1"/>
</dbReference>
<evidence type="ECO:0000256" key="1">
    <source>
        <dbReference type="SAM" id="Phobius"/>
    </source>
</evidence>
<feature type="chain" id="PRO_5043329156" description="DUF7729 domain-containing protein" evidence="2">
    <location>
        <begin position="17"/>
        <end position="358"/>
    </location>
</feature>
<dbReference type="EMBL" id="JBCAWK010000014">
    <property type="protein sequence ID" value="KAK8843994.1"/>
    <property type="molecule type" value="Genomic_DNA"/>
</dbReference>
<feature type="domain" description="DUF7729" evidence="3">
    <location>
        <begin position="27"/>
        <end position="154"/>
    </location>
</feature>
<gene>
    <name evidence="4" type="ORF">IAR55_006787</name>
</gene>
<keyword evidence="1" id="KW-0472">Membrane</keyword>
<proteinExistence type="predicted"/>
<evidence type="ECO:0000256" key="2">
    <source>
        <dbReference type="SAM" id="SignalP"/>
    </source>
</evidence>
<evidence type="ECO:0000259" key="3">
    <source>
        <dbReference type="Pfam" id="PF24855"/>
    </source>
</evidence>
<keyword evidence="2" id="KW-0732">Signal</keyword>
<dbReference type="RefSeq" id="XP_066799558.1">
    <property type="nucleotide sequence ID" value="XM_066949866.1"/>
</dbReference>
<keyword evidence="1" id="KW-1133">Transmembrane helix</keyword>
<sequence length="358" mass="37090">MKYAVLGLALAGLSQAAVNGTTVLIPSNITSSCSTFLTTLNSDATLASCVTPLINATASFSPTAATNLSEDDINYTLASICKTNAGCSDSTIRGWLANFYSQCYAELTSANAYNAQVRELYDILYVVNPLKDAVCSIDSSNQDYCINGIVASESLSNSTGSANSTAAMNGTAAGNNTLLVNFAATGSVLSPVQLAAQNLYIEISTSASALKKRVVDTVLARRAAQSVNMATIVAPNATTYKSTNLPFLFLQPSMNSKALCTPCTREVMVAYVQWETQVPYALGLKQSPILGGQSALWTAINGTCGPAFVNAIMSEVGAYATSNSSSGAQSVFMGQSGVAGMTALVGLTFTAGLMALFV</sequence>
<evidence type="ECO:0000313" key="4">
    <source>
        <dbReference type="EMBL" id="KAK8843994.1"/>
    </source>
</evidence>